<evidence type="ECO:0000313" key="3">
    <source>
        <dbReference type="Proteomes" id="UP001300604"/>
    </source>
</evidence>
<name>A0AA97DBA4_9FIRM</name>
<feature type="compositionally biased region" description="Low complexity" evidence="1">
    <location>
        <begin position="38"/>
        <end position="55"/>
    </location>
</feature>
<evidence type="ECO:0000256" key="1">
    <source>
        <dbReference type="SAM" id="MobiDB-lite"/>
    </source>
</evidence>
<accession>A0AA97DBA4</accession>
<protein>
    <submittedName>
        <fullName evidence="2">Uncharacterized protein</fullName>
    </submittedName>
</protein>
<dbReference type="AlphaFoldDB" id="A0AA97DBA4"/>
<reference evidence="2" key="2">
    <citation type="submission" date="2024-06" db="EMBL/GenBank/DDBJ databases">
        <title>Caproicibacterium argilliputei sp. nov, a novel caproic acid producing anaerobic bacterium isolated from pit mud.</title>
        <authorList>
            <person name="Xia S."/>
        </authorList>
    </citation>
    <scope>NUCLEOTIDE SEQUENCE</scope>
    <source>
        <strain evidence="2">ZCY20-5</strain>
    </source>
</reference>
<feature type="region of interest" description="Disordered" evidence="1">
    <location>
        <begin position="123"/>
        <end position="145"/>
    </location>
</feature>
<dbReference type="RefSeq" id="WP_275845514.1">
    <property type="nucleotide sequence ID" value="NZ_CP135996.1"/>
</dbReference>
<feature type="region of interest" description="Disordered" evidence="1">
    <location>
        <begin position="25"/>
        <end position="55"/>
    </location>
</feature>
<dbReference type="KEGG" id="carl:PXC00_05090"/>
<reference evidence="2" key="1">
    <citation type="submission" date="2023-09" db="EMBL/GenBank/DDBJ databases">
        <authorList>
            <person name="Zeng C."/>
        </authorList>
    </citation>
    <scope>NUCLEOTIDE SEQUENCE</scope>
    <source>
        <strain evidence="2">ZCY20-5</strain>
    </source>
</reference>
<proteinExistence type="predicted"/>
<gene>
    <name evidence="2" type="ORF">PXC00_05090</name>
</gene>
<evidence type="ECO:0000313" key="2">
    <source>
        <dbReference type="EMBL" id="WOC33249.1"/>
    </source>
</evidence>
<dbReference type="Proteomes" id="UP001300604">
    <property type="component" value="Chromosome"/>
</dbReference>
<keyword evidence="3" id="KW-1185">Reference proteome</keyword>
<dbReference type="EMBL" id="CP135996">
    <property type="protein sequence ID" value="WOC33249.1"/>
    <property type="molecule type" value="Genomic_DNA"/>
</dbReference>
<sequence>MSLQVNGLGNDYAARLYQTRLQTQTRHAQDTPVEAVQSVSRAATSTETSRVSRTSSVLTADQVQFSQRAQQVLAQSSSTSTTYGTALASADTLAGAVPHRGQILKEQTELPTDVSAVSAVRRTAARQNRSTGTSSNQAVQADSGTTFEGKLQSAQLQANEKEQNVLSKGMQRYLQIQSNVSPQVQTTAVAMNLLA</sequence>
<feature type="compositionally biased region" description="Polar residues" evidence="1">
    <location>
        <begin position="127"/>
        <end position="145"/>
    </location>
</feature>
<organism evidence="2 3">
    <name type="scientific">Caproicibacterium argilliputei</name>
    <dbReference type="NCBI Taxonomy" id="3030016"/>
    <lineage>
        <taxon>Bacteria</taxon>
        <taxon>Bacillati</taxon>
        <taxon>Bacillota</taxon>
        <taxon>Clostridia</taxon>
        <taxon>Eubacteriales</taxon>
        <taxon>Oscillospiraceae</taxon>
        <taxon>Caproicibacterium</taxon>
    </lineage>
</organism>